<reference evidence="2 3" key="1">
    <citation type="journal article" date="2019" name="New Phytol.">
        <title>Comparative genomics reveals unique wood-decay strategies and fruiting body development in the Schizophyllaceae.</title>
        <authorList>
            <person name="Almasi E."/>
            <person name="Sahu N."/>
            <person name="Krizsan K."/>
            <person name="Balint B."/>
            <person name="Kovacs G.M."/>
            <person name="Kiss B."/>
            <person name="Cseklye J."/>
            <person name="Drula E."/>
            <person name="Henrissat B."/>
            <person name="Nagy I."/>
            <person name="Chovatia M."/>
            <person name="Adam C."/>
            <person name="LaButti K."/>
            <person name="Lipzen A."/>
            <person name="Riley R."/>
            <person name="Grigoriev I.V."/>
            <person name="Nagy L.G."/>
        </authorList>
    </citation>
    <scope>NUCLEOTIDE SEQUENCE [LARGE SCALE GENOMIC DNA]</scope>
    <source>
        <strain evidence="2 3">NL-1724</strain>
    </source>
</reference>
<evidence type="ECO:0000256" key="1">
    <source>
        <dbReference type="SAM" id="MobiDB-lite"/>
    </source>
</evidence>
<feature type="compositionally biased region" description="Basic residues" evidence="1">
    <location>
        <begin position="454"/>
        <end position="472"/>
    </location>
</feature>
<keyword evidence="3" id="KW-1185">Reference proteome</keyword>
<proteinExistence type="predicted"/>
<name>A0A550CVV7_9AGAR</name>
<evidence type="ECO:0000313" key="2">
    <source>
        <dbReference type="EMBL" id="TRM68928.1"/>
    </source>
</evidence>
<accession>A0A550CVV7</accession>
<dbReference type="EMBL" id="VDMD01000001">
    <property type="protein sequence ID" value="TRM68928.1"/>
    <property type="molecule type" value="Genomic_DNA"/>
</dbReference>
<feature type="compositionally biased region" description="Low complexity" evidence="1">
    <location>
        <begin position="354"/>
        <end position="368"/>
    </location>
</feature>
<dbReference type="AlphaFoldDB" id="A0A550CVV7"/>
<organism evidence="2 3">
    <name type="scientific">Schizophyllum amplum</name>
    <dbReference type="NCBI Taxonomy" id="97359"/>
    <lineage>
        <taxon>Eukaryota</taxon>
        <taxon>Fungi</taxon>
        <taxon>Dikarya</taxon>
        <taxon>Basidiomycota</taxon>
        <taxon>Agaricomycotina</taxon>
        <taxon>Agaricomycetes</taxon>
        <taxon>Agaricomycetidae</taxon>
        <taxon>Agaricales</taxon>
        <taxon>Schizophyllaceae</taxon>
        <taxon>Schizophyllum</taxon>
    </lineage>
</organism>
<evidence type="ECO:0000313" key="3">
    <source>
        <dbReference type="Proteomes" id="UP000320762"/>
    </source>
</evidence>
<feature type="region of interest" description="Disordered" evidence="1">
    <location>
        <begin position="273"/>
        <end position="394"/>
    </location>
</feature>
<dbReference type="STRING" id="97359.A0A550CVV7"/>
<feature type="region of interest" description="Disordered" evidence="1">
    <location>
        <begin position="417"/>
        <end position="491"/>
    </location>
</feature>
<feature type="compositionally biased region" description="Pro residues" evidence="1">
    <location>
        <begin position="480"/>
        <end position="491"/>
    </location>
</feature>
<sequence length="578" mass="62291">MDTTDGDWLLIARDWWRTAVESVAWGEAEQEGGDGAEVVWPRAPRARGPLAYIRAGEPRNKALERRAADDLRLSTELPGVRGVADVLGDYEAGTGFDVGQRWDGYLRPVQGGEESVDAGRWRELVEALTGCCEEPTRTTTPAEGDDEVLDSLLFDDSSPSSSAGSLHRSTSTLSSIDLSELHASRTSSWSVPATPKVAPIDVVVESPEQELHDPLSCSPRRTITVDHQLIPKTPPSPAPSFTFPTLDDLPAVKIIKDDQGFYSQVEDARTQTDTLLPPFLHEPAGRRRRPQSKTRAIVDSLRAPAMHDSGYGKIPTARNGRKSSGTLDSLELPTPSTSTSPSAESSRLGVPTPSTSSRDSSRSSSARRSLSEEDGWFPDVHEIAPAPAPAPQRPSITAEINAKAESAREIYLALNRARFEPPPPPTPPAEEQAPQHRRTTSASAQQAPSSPPKGKGHARSTSKSSRKHRRSGSKSVSAPTPAPPPEPVPTAAPPAPHPYYYGMYGGYVPQVAYPPMFAAQPPQPPAQPMYVPPYMSGQAMYAPALPPPLLSPSAAMKPHMIKYMSPMNVPAVPRMRAA</sequence>
<dbReference type="Proteomes" id="UP000320762">
    <property type="component" value="Unassembled WGS sequence"/>
</dbReference>
<comment type="caution">
    <text evidence="2">The sequence shown here is derived from an EMBL/GenBank/DDBJ whole genome shotgun (WGS) entry which is preliminary data.</text>
</comment>
<feature type="compositionally biased region" description="Low complexity" evidence="1">
    <location>
        <begin position="329"/>
        <end position="346"/>
    </location>
</feature>
<dbReference type="OrthoDB" id="2943086at2759"/>
<gene>
    <name evidence="2" type="ORF">BD626DRAFT_472397</name>
</gene>
<protein>
    <submittedName>
        <fullName evidence="2">Uncharacterized protein</fullName>
    </submittedName>
</protein>